<dbReference type="InterPro" id="IPR010979">
    <property type="entry name" value="Ribosomal_uS13-like_H2TH"/>
</dbReference>
<dbReference type="InterPro" id="IPR012319">
    <property type="entry name" value="FPG_cat"/>
</dbReference>
<dbReference type="InterPro" id="IPR035937">
    <property type="entry name" value="FPG_N"/>
</dbReference>
<dbReference type="SUPFAM" id="SSF57716">
    <property type="entry name" value="Glucocorticoid receptor-like (DNA-binding domain)"/>
    <property type="match status" value="1"/>
</dbReference>
<evidence type="ECO:0000256" key="8">
    <source>
        <dbReference type="ARBA" id="ARBA00022801"/>
    </source>
</evidence>
<dbReference type="PROSITE" id="PS01242">
    <property type="entry name" value="ZF_FPG_1"/>
    <property type="match status" value="1"/>
</dbReference>
<name>A0A1G1YXS5_9BACT</name>
<dbReference type="CDD" id="cd08966">
    <property type="entry name" value="EcFpg-like_N"/>
    <property type="match status" value="1"/>
</dbReference>
<evidence type="ECO:0000256" key="9">
    <source>
        <dbReference type="ARBA" id="ARBA00022833"/>
    </source>
</evidence>
<keyword evidence="7 16" id="KW-0863">Zinc-finger</keyword>
<dbReference type="PANTHER" id="PTHR22993">
    <property type="entry name" value="FORMAMIDOPYRIMIDINE-DNA GLYCOSYLASE"/>
    <property type="match status" value="1"/>
</dbReference>
<keyword evidence="10" id="KW-0238">DNA-binding</keyword>
<reference evidence="19 20" key="1">
    <citation type="journal article" date="2016" name="Nat. Commun.">
        <title>Thousands of microbial genomes shed light on interconnected biogeochemical processes in an aquifer system.</title>
        <authorList>
            <person name="Anantharaman K."/>
            <person name="Brown C.T."/>
            <person name="Hug L.A."/>
            <person name="Sharon I."/>
            <person name="Castelle C.J."/>
            <person name="Probst A.J."/>
            <person name="Thomas B.C."/>
            <person name="Singh A."/>
            <person name="Wilkins M.J."/>
            <person name="Karaoz U."/>
            <person name="Brodie E.L."/>
            <person name="Williams K.H."/>
            <person name="Hubbard S.S."/>
            <person name="Banfield J.F."/>
        </authorList>
    </citation>
    <scope>NUCLEOTIDE SEQUENCE [LARGE SCALE GENOMIC DNA]</scope>
</reference>
<dbReference type="InterPro" id="IPR015886">
    <property type="entry name" value="H2TH_FPG"/>
</dbReference>
<evidence type="ECO:0000256" key="2">
    <source>
        <dbReference type="ARBA" id="ARBA00001947"/>
    </source>
</evidence>
<feature type="domain" description="Formamidopyrimidine-DNA glycosylase catalytic" evidence="18">
    <location>
        <begin position="2"/>
        <end position="134"/>
    </location>
</feature>
<dbReference type="SMART" id="SM01232">
    <property type="entry name" value="H2TH"/>
    <property type="match status" value="1"/>
</dbReference>
<evidence type="ECO:0000256" key="16">
    <source>
        <dbReference type="PROSITE-ProRule" id="PRU00391"/>
    </source>
</evidence>
<evidence type="ECO:0000256" key="5">
    <source>
        <dbReference type="ARBA" id="ARBA00022723"/>
    </source>
</evidence>
<evidence type="ECO:0000256" key="11">
    <source>
        <dbReference type="ARBA" id="ARBA00023204"/>
    </source>
</evidence>
<sequence length="294" mass="33289">MPELPEVQTIVNGLNRKVRGRRITGFWTDWPRLIKLPTPACFRRKIKGARIKDVRRKGKNILINLDRDYSLLIHQKMTGHLMVGRWSLITGKGGRKVKSLTAGPSQDPVNQFIHALFYLDNGKMIALSDMRKFARLALGKRAEVMNLPNIVSLGPDALDPDLNLQEFKNLVTKKDKAIKTVLMDQSVVAGIGNIYADDILWEARIHPLKKASSLSKEKLKILFIKMRTVLKRAINLRGTSVGDYRDTAGRPGGYQRVISVYQKTGKPCRRCGTPIKRIKINQRSAHFCPNCQKL</sequence>
<comment type="similarity">
    <text evidence="3">Belongs to the FPG family.</text>
</comment>
<evidence type="ECO:0000313" key="19">
    <source>
        <dbReference type="EMBL" id="OGY57191.1"/>
    </source>
</evidence>
<keyword evidence="5" id="KW-0479">Metal-binding</keyword>
<dbReference type="Gene3D" id="1.10.8.50">
    <property type="match status" value="1"/>
</dbReference>
<dbReference type="Proteomes" id="UP000177062">
    <property type="component" value="Unassembled WGS sequence"/>
</dbReference>
<dbReference type="Pfam" id="PF06827">
    <property type="entry name" value="zf-FPG_IleRS"/>
    <property type="match status" value="1"/>
</dbReference>
<dbReference type="GO" id="GO:0008270">
    <property type="term" value="F:zinc ion binding"/>
    <property type="evidence" value="ECO:0007669"/>
    <property type="project" value="UniProtKB-KW"/>
</dbReference>
<dbReference type="SUPFAM" id="SSF81624">
    <property type="entry name" value="N-terminal domain of MutM-like DNA repair proteins"/>
    <property type="match status" value="1"/>
</dbReference>
<dbReference type="InterPro" id="IPR010663">
    <property type="entry name" value="Znf_FPG/IleRS"/>
</dbReference>
<keyword evidence="13" id="KW-0511">Multifunctional enzyme</keyword>
<proteinExistence type="inferred from homology"/>
<evidence type="ECO:0000256" key="10">
    <source>
        <dbReference type="ARBA" id="ARBA00023125"/>
    </source>
</evidence>
<evidence type="ECO:0000313" key="20">
    <source>
        <dbReference type="Proteomes" id="UP000177062"/>
    </source>
</evidence>
<dbReference type="GO" id="GO:0034039">
    <property type="term" value="F:8-oxo-7,8-dihydroguanine DNA N-glycosylase activity"/>
    <property type="evidence" value="ECO:0007669"/>
    <property type="project" value="TreeGrafter"/>
</dbReference>
<dbReference type="NCBIfam" id="NF002211">
    <property type="entry name" value="PRK01103.1"/>
    <property type="match status" value="1"/>
</dbReference>
<comment type="catalytic activity">
    <reaction evidence="15">
        <text>2'-deoxyribonucleotide-(2'-deoxyribose 5'-phosphate)-2'-deoxyribonucleotide-DNA = a 3'-end 2'-deoxyribonucleotide-(2,3-dehydro-2,3-deoxyribose 5'-phosphate)-DNA + a 5'-end 5'-phospho-2'-deoxyribonucleoside-DNA + H(+)</text>
        <dbReference type="Rhea" id="RHEA:66592"/>
        <dbReference type="Rhea" id="RHEA-COMP:13180"/>
        <dbReference type="Rhea" id="RHEA-COMP:16897"/>
        <dbReference type="Rhea" id="RHEA-COMP:17067"/>
        <dbReference type="ChEBI" id="CHEBI:15378"/>
        <dbReference type="ChEBI" id="CHEBI:136412"/>
        <dbReference type="ChEBI" id="CHEBI:157695"/>
        <dbReference type="ChEBI" id="CHEBI:167181"/>
        <dbReference type="EC" id="4.2.99.18"/>
    </reaction>
</comment>
<evidence type="ECO:0000259" key="18">
    <source>
        <dbReference type="PROSITE" id="PS51068"/>
    </source>
</evidence>
<accession>A0A1G1YXS5</accession>
<keyword evidence="6" id="KW-0227">DNA damage</keyword>
<dbReference type="PANTHER" id="PTHR22993:SF9">
    <property type="entry name" value="FORMAMIDOPYRIMIDINE-DNA GLYCOSYLASE"/>
    <property type="match status" value="1"/>
</dbReference>
<dbReference type="AlphaFoldDB" id="A0A1G1YXS5"/>
<evidence type="ECO:0000256" key="1">
    <source>
        <dbReference type="ARBA" id="ARBA00001668"/>
    </source>
</evidence>
<dbReference type="GO" id="GO:0003684">
    <property type="term" value="F:damaged DNA binding"/>
    <property type="evidence" value="ECO:0007669"/>
    <property type="project" value="InterPro"/>
</dbReference>
<evidence type="ECO:0000256" key="6">
    <source>
        <dbReference type="ARBA" id="ARBA00022763"/>
    </source>
</evidence>
<dbReference type="InterPro" id="IPR020629">
    <property type="entry name" value="FPG_Glyclase"/>
</dbReference>
<keyword evidence="8" id="KW-0378">Hydrolase</keyword>
<dbReference type="GO" id="GO:0140078">
    <property type="term" value="F:class I DNA-(apurinic or apyrimidinic site) endonuclease activity"/>
    <property type="evidence" value="ECO:0007669"/>
    <property type="project" value="UniProtKB-EC"/>
</dbReference>
<evidence type="ECO:0000256" key="4">
    <source>
        <dbReference type="ARBA" id="ARBA00011245"/>
    </source>
</evidence>
<dbReference type="Pfam" id="PF06831">
    <property type="entry name" value="H2TH"/>
    <property type="match status" value="1"/>
</dbReference>
<feature type="domain" description="FPG-type" evidence="17">
    <location>
        <begin position="259"/>
        <end position="293"/>
    </location>
</feature>
<keyword evidence="11" id="KW-0234">DNA repair</keyword>
<comment type="cofactor">
    <cofactor evidence="2">
        <name>Zn(2+)</name>
        <dbReference type="ChEBI" id="CHEBI:29105"/>
    </cofactor>
</comment>
<dbReference type="NCBIfam" id="TIGR00577">
    <property type="entry name" value="fpg"/>
    <property type="match status" value="1"/>
</dbReference>
<organism evidence="19 20">
    <name type="scientific">Candidatus Colwellbacteria bacterium RBG_13_48_8</name>
    <dbReference type="NCBI Taxonomy" id="1797685"/>
    <lineage>
        <taxon>Bacteria</taxon>
        <taxon>Candidatus Colwelliibacteriota</taxon>
    </lineage>
</organism>
<dbReference type="PROSITE" id="PS51068">
    <property type="entry name" value="FPG_CAT"/>
    <property type="match status" value="1"/>
</dbReference>
<evidence type="ECO:0000256" key="12">
    <source>
        <dbReference type="ARBA" id="ARBA00023239"/>
    </source>
</evidence>
<dbReference type="GO" id="GO:0006284">
    <property type="term" value="P:base-excision repair"/>
    <property type="evidence" value="ECO:0007669"/>
    <property type="project" value="InterPro"/>
</dbReference>
<dbReference type="Gene3D" id="3.20.190.10">
    <property type="entry name" value="MutM-like, N-terminal"/>
    <property type="match status" value="1"/>
</dbReference>
<keyword evidence="9" id="KW-0862">Zinc</keyword>
<evidence type="ECO:0000256" key="13">
    <source>
        <dbReference type="ARBA" id="ARBA00023268"/>
    </source>
</evidence>
<evidence type="ECO:0000256" key="15">
    <source>
        <dbReference type="ARBA" id="ARBA00044632"/>
    </source>
</evidence>
<dbReference type="PROSITE" id="PS51066">
    <property type="entry name" value="ZF_FPG_2"/>
    <property type="match status" value="1"/>
</dbReference>
<keyword evidence="12" id="KW-0456">Lyase</keyword>
<evidence type="ECO:0000256" key="7">
    <source>
        <dbReference type="ARBA" id="ARBA00022771"/>
    </source>
</evidence>
<evidence type="ECO:0000256" key="14">
    <source>
        <dbReference type="ARBA" id="ARBA00023295"/>
    </source>
</evidence>
<evidence type="ECO:0000256" key="3">
    <source>
        <dbReference type="ARBA" id="ARBA00009409"/>
    </source>
</evidence>
<dbReference type="SUPFAM" id="SSF46946">
    <property type="entry name" value="S13-like H2TH domain"/>
    <property type="match status" value="1"/>
</dbReference>
<gene>
    <name evidence="19" type="ORF">A2Y84_00230</name>
</gene>
<protein>
    <submittedName>
        <fullName evidence="19">DNA-formamidopyrimidine glycosylase</fullName>
    </submittedName>
</protein>
<dbReference type="InterPro" id="IPR015887">
    <property type="entry name" value="DNA_glyclase_Znf_dom_DNA_BS"/>
</dbReference>
<dbReference type="EMBL" id="MHIT01000003">
    <property type="protein sequence ID" value="OGY57191.1"/>
    <property type="molecule type" value="Genomic_DNA"/>
</dbReference>
<dbReference type="Pfam" id="PF01149">
    <property type="entry name" value="Fapy_DNA_glyco"/>
    <property type="match status" value="1"/>
</dbReference>
<comment type="caution">
    <text evidence="19">The sequence shown here is derived from an EMBL/GenBank/DDBJ whole genome shotgun (WGS) entry which is preliminary data.</text>
</comment>
<dbReference type="InterPro" id="IPR000214">
    <property type="entry name" value="Znf_DNA_glyclase/AP_lyase"/>
</dbReference>
<dbReference type="FunFam" id="1.10.8.50:FF:000003">
    <property type="entry name" value="Formamidopyrimidine-DNA glycosylase"/>
    <property type="match status" value="1"/>
</dbReference>
<dbReference type="SMART" id="SM00898">
    <property type="entry name" value="Fapy_DNA_glyco"/>
    <property type="match status" value="1"/>
</dbReference>
<evidence type="ECO:0000259" key="17">
    <source>
        <dbReference type="PROSITE" id="PS51066"/>
    </source>
</evidence>
<keyword evidence="14" id="KW-0326">Glycosidase</keyword>
<comment type="subunit">
    <text evidence="4">Monomer.</text>
</comment>
<comment type="catalytic activity">
    <reaction evidence="1">
        <text>Hydrolysis of DNA containing ring-opened 7-methylguanine residues, releasing 2,6-diamino-4-hydroxy-5-(N-methyl)formamidopyrimidine.</text>
        <dbReference type="EC" id="3.2.2.23"/>
    </reaction>
</comment>